<dbReference type="Proteomes" id="UP000629098">
    <property type="component" value="Unassembled WGS sequence"/>
</dbReference>
<organism evidence="1 2">
    <name type="scientific">Iningainema tapete BLCC-T55</name>
    <dbReference type="NCBI Taxonomy" id="2748662"/>
    <lineage>
        <taxon>Bacteria</taxon>
        <taxon>Bacillati</taxon>
        <taxon>Cyanobacteriota</taxon>
        <taxon>Cyanophyceae</taxon>
        <taxon>Nostocales</taxon>
        <taxon>Scytonemataceae</taxon>
        <taxon>Iningainema tapete</taxon>
    </lineage>
</organism>
<sequence length="62" mass="7026">MSEFKIICEHNSSPSSLKFLQQKISEYNFSKVGQYKYEPLTIFLRDQDNQIVGGIDGIIGLG</sequence>
<protein>
    <submittedName>
        <fullName evidence="1">Uncharacterized protein</fullName>
    </submittedName>
</protein>
<proteinExistence type="predicted"/>
<comment type="caution">
    <text evidence="1">The sequence shown here is derived from an EMBL/GenBank/DDBJ whole genome shotgun (WGS) entry which is preliminary data.</text>
</comment>
<name>A0A8J6XLU5_9CYAN</name>
<evidence type="ECO:0000313" key="1">
    <source>
        <dbReference type="EMBL" id="MBD2777173.1"/>
    </source>
</evidence>
<dbReference type="RefSeq" id="WP_190836242.1">
    <property type="nucleotide sequence ID" value="NZ_CAWPPI010000106.1"/>
</dbReference>
<dbReference type="EMBL" id="JACXAE010000106">
    <property type="protein sequence ID" value="MBD2777173.1"/>
    <property type="molecule type" value="Genomic_DNA"/>
</dbReference>
<accession>A0A8J6XLU5</accession>
<evidence type="ECO:0000313" key="2">
    <source>
        <dbReference type="Proteomes" id="UP000629098"/>
    </source>
</evidence>
<keyword evidence="2" id="KW-1185">Reference proteome</keyword>
<dbReference type="AlphaFoldDB" id="A0A8J6XLU5"/>
<reference evidence="1" key="1">
    <citation type="submission" date="2020-09" db="EMBL/GenBank/DDBJ databases">
        <title>Iningainema tapete sp. nov. (Scytonemataceae, Cyanobacteria) from greenhouses in central Florida (USA) produces two types of nodularin with biosynthetic potential for microcystin-LR and anabaenopeptins.</title>
        <authorList>
            <person name="Berthold D.E."/>
            <person name="Lefler F.W."/>
            <person name="Huang I.-S."/>
            <person name="Abdulla H."/>
            <person name="Zimba P.V."/>
            <person name="Laughinghouse H.D. IV."/>
        </authorList>
    </citation>
    <scope>NUCLEOTIDE SEQUENCE</scope>
    <source>
        <strain evidence="1">BLCCT55</strain>
    </source>
</reference>
<gene>
    <name evidence="1" type="ORF">ICL16_35305</name>
</gene>